<proteinExistence type="predicted"/>
<sequence length="72" mass="8131">MNGLRRDEDQLVDLITEFSREFEKRECSAALVACCVLWTGRARFLPTVPVAVGFGARRAEVSCGWKLVGRRM</sequence>
<dbReference type="RefSeq" id="XP_018192302.1">
    <property type="nucleotide sequence ID" value="XM_018331642.1"/>
</dbReference>
<gene>
    <name evidence="1" type="ORF">L228DRAFT_243260</name>
</gene>
<dbReference type="Proteomes" id="UP000076632">
    <property type="component" value="Unassembled WGS sequence"/>
</dbReference>
<evidence type="ECO:0000313" key="2">
    <source>
        <dbReference type="Proteomes" id="UP000076632"/>
    </source>
</evidence>
<reference evidence="1 2" key="1">
    <citation type="journal article" date="2016" name="Fungal Biol.">
        <title>The genome of Xylona heveae provides a window into fungal endophytism.</title>
        <authorList>
            <person name="Gazis R."/>
            <person name="Kuo A."/>
            <person name="Riley R."/>
            <person name="LaButti K."/>
            <person name="Lipzen A."/>
            <person name="Lin J."/>
            <person name="Amirebrahimi M."/>
            <person name="Hesse C.N."/>
            <person name="Spatafora J.W."/>
            <person name="Henrissat B."/>
            <person name="Hainaut M."/>
            <person name="Grigoriev I.V."/>
            <person name="Hibbett D.S."/>
        </authorList>
    </citation>
    <scope>NUCLEOTIDE SEQUENCE [LARGE SCALE GENOMIC DNA]</scope>
    <source>
        <strain evidence="1 2">TC161</strain>
    </source>
</reference>
<evidence type="ECO:0000313" key="1">
    <source>
        <dbReference type="EMBL" id="KZF26747.1"/>
    </source>
</evidence>
<dbReference type="AlphaFoldDB" id="A0A165JXG9"/>
<organism evidence="1 2">
    <name type="scientific">Xylona heveae (strain CBS 132557 / TC161)</name>
    <dbReference type="NCBI Taxonomy" id="1328760"/>
    <lineage>
        <taxon>Eukaryota</taxon>
        <taxon>Fungi</taxon>
        <taxon>Dikarya</taxon>
        <taxon>Ascomycota</taxon>
        <taxon>Pezizomycotina</taxon>
        <taxon>Xylonomycetes</taxon>
        <taxon>Xylonales</taxon>
        <taxon>Xylonaceae</taxon>
        <taxon>Xylona</taxon>
    </lineage>
</organism>
<dbReference type="EMBL" id="KV407454">
    <property type="protein sequence ID" value="KZF26747.1"/>
    <property type="molecule type" value="Genomic_DNA"/>
</dbReference>
<dbReference type="InParanoid" id="A0A165JXG9"/>
<accession>A0A165JXG9</accession>
<protein>
    <submittedName>
        <fullName evidence="1">Uncharacterized protein</fullName>
    </submittedName>
</protein>
<keyword evidence="2" id="KW-1185">Reference proteome</keyword>
<name>A0A165JXG9_XYLHT</name>
<dbReference type="GeneID" id="28896779"/>